<dbReference type="Pfam" id="PF01266">
    <property type="entry name" value="DAO"/>
    <property type="match status" value="1"/>
</dbReference>
<dbReference type="AlphaFoldDB" id="A0A3A8N259"/>
<dbReference type="Gene3D" id="3.30.9.10">
    <property type="entry name" value="D-Amino Acid Oxidase, subunit A, domain 2"/>
    <property type="match status" value="1"/>
</dbReference>
<evidence type="ECO:0000256" key="1">
    <source>
        <dbReference type="SAM" id="MobiDB-lite"/>
    </source>
</evidence>
<sequence length="384" mass="41546">MRGRRTPSPTSPPGTSRSSRSGGGRWPVAADRHPDVLVVGGGVIGLATAAALLERDPHRSVTVLERDFIGRGASMYPGAIDMPYFRTALHRQLVEASWAWHEARARETAAYRREVPMTWFVDAEIDLPSHVAPPLTSGARGIPPGWRAPEGVREVVGRSFVIDPEAWCQALAQEVTRSGRGQVVEHTPVVALDEDARGATVKCADGRTYSAGHVVLALGPWLPDWNERTRAWSANLGLRTKRVFGLNIAVDESLRANAAVGWPGADMYFHPAHGGGGYRLSLRHDEWGVDPDAPHEMADVVIERASGFLDLLLGKGRWSVSGHRVFVDSYTHEFEPVIAPCRALGERVTVATGTHGSGIRLAPGIAELTARTVLSSLDQKRGVA</sequence>
<dbReference type="PANTHER" id="PTHR13847">
    <property type="entry name" value="SARCOSINE DEHYDROGENASE-RELATED"/>
    <property type="match status" value="1"/>
</dbReference>
<name>A0A3A8N259_9BACT</name>
<proteinExistence type="predicted"/>
<dbReference type="InterPro" id="IPR036188">
    <property type="entry name" value="FAD/NAD-bd_sf"/>
</dbReference>
<comment type="caution">
    <text evidence="3">The sequence shown here is derived from an EMBL/GenBank/DDBJ whole genome shotgun (WGS) entry which is preliminary data.</text>
</comment>
<feature type="domain" description="FAD dependent oxidoreductase" evidence="2">
    <location>
        <begin position="35"/>
        <end position="371"/>
    </location>
</feature>
<gene>
    <name evidence="3" type="ORF">D7X12_28930</name>
</gene>
<evidence type="ECO:0000313" key="3">
    <source>
        <dbReference type="EMBL" id="RKH37620.1"/>
    </source>
</evidence>
<evidence type="ECO:0000313" key="4">
    <source>
        <dbReference type="Proteomes" id="UP000273405"/>
    </source>
</evidence>
<dbReference type="Gene3D" id="3.50.50.60">
    <property type="entry name" value="FAD/NAD(P)-binding domain"/>
    <property type="match status" value="2"/>
</dbReference>
<dbReference type="SUPFAM" id="SSF51905">
    <property type="entry name" value="FAD/NAD(P)-binding domain"/>
    <property type="match status" value="1"/>
</dbReference>
<protein>
    <submittedName>
        <fullName evidence="3">FAD-binding oxidoreductase</fullName>
    </submittedName>
</protein>
<reference evidence="4" key="1">
    <citation type="submission" date="2018-09" db="EMBL/GenBank/DDBJ databases">
        <authorList>
            <person name="Livingstone P.G."/>
            <person name="Whitworth D.E."/>
        </authorList>
    </citation>
    <scope>NUCLEOTIDE SEQUENCE [LARGE SCALE GENOMIC DNA]</scope>
    <source>
        <strain evidence="4">CA040B</strain>
    </source>
</reference>
<dbReference type="EMBL" id="RAWG01000230">
    <property type="protein sequence ID" value="RKH37620.1"/>
    <property type="molecule type" value="Genomic_DNA"/>
</dbReference>
<organism evidence="3 4">
    <name type="scientific">Corallococcus sicarius</name>
    <dbReference type="NCBI Taxonomy" id="2316726"/>
    <lineage>
        <taxon>Bacteria</taxon>
        <taxon>Pseudomonadati</taxon>
        <taxon>Myxococcota</taxon>
        <taxon>Myxococcia</taxon>
        <taxon>Myxococcales</taxon>
        <taxon>Cystobacterineae</taxon>
        <taxon>Myxococcaceae</taxon>
        <taxon>Corallococcus</taxon>
    </lineage>
</organism>
<keyword evidence="4" id="KW-1185">Reference proteome</keyword>
<dbReference type="GO" id="GO:0005737">
    <property type="term" value="C:cytoplasm"/>
    <property type="evidence" value="ECO:0007669"/>
    <property type="project" value="TreeGrafter"/>
</dbReference>
<dbReference type="Proteomes" id="UP000273405">
    <property type="component" value="Unassembled WGS sequence"/>
</dbReference>
<dbReference type="InterPro" id="IPR006076">
    <property type="entry name" value="FAD-dep_OxRdtase"/>
</dbReference>
<accession>A0A3A8N259</accession>
<evidence type="ECO:0000259" key="2">
    <source>
        <dbReference type="Pfam" id="PF01266"/>
    </source>
</evidence>
<feature type="region of interest" description="Disordered" evidence="1">
    <location>
        <begin position="1"/>
        <end position="27"/>
    </location>
</feature>